<sequence length="224" mass="25821">MQDDEDDVKKKKKENRQYFNDPDEVSIDVSSVDIFSLARHGRFQQLKKILELGVDPNSKDKFGNTILIVGAQNGNKSIVKLALRFGGHINMTNCQDMMTLSIHSITTRAGPMQSADQTDMEPDFAQSDFETKRKEIQLIESDFDSDKMKAEIIQQAREVMEVYKTIQKDINLLDDDYNKDEDQLFNELRDIQNRNKDSIRKYKETKQTAAIVKEQLSSVLNSFD</sequence>
<dbReference type="PROSITE" id="PS50088">
    <property type="entry name" value="ANK_REPEAT"/>
    <property type="match status" value="1"/>
</dbReference>
<dbReference type="InterPro" id="IPR036770">
    <property type="entry name" value="Ankyrin_rpt-contain_sf"/>
</dbReference>
<dbReference type="OrthoDB" id="307642at2759"/>
<dbReference type="SUPFAM" id="SSF48403">
    <property type="entry name" value="Ankyrin repeat"/>
    <property type="match status" value="1"/>
</dbReference>
<gene>
    <name evidence="3" type="primary">Contig5309.g5683</name>
    <name evidence="3" type="ORF">STYLEM_2157</name>
</gene>
<proteinExistence type="predicted"/>
<evidence type="ECO:0000313" key="3">
    <source>
        <dbReference type="EMBL" id="CDW73181.1"/>
    </source>
</evidence>
<dbReference type="Gene3D" id="1.25.40.20">
    <property type="entry name" value="Ankyrin repeat-containing domain"/>
    <property type="match status" value="1"/>
</dbReference>
<dbReference type="Proteomes" id="UP000039865">
    <property type="component" value="Unassembled WGS sequence"/>
</dbReference>
<dbReference type="AlphaFoldDB" id="A0A077ZXB3"/>
<feature type="region of interest" description="Disordered" evidence="2">
    <location>
        <begin position="1"/>
        <end position="20"/>
    </location>
</feature>
<feature type="repeat" description="ANK" evidence="1">
    <location>
        <begin position="62"/>
        <end position="94"/>
    </location>
</feature>
<accession>A0A077ZXB3</accession>
<evidence type="ECO:0000256" key="2">
    <source>
        <dbReference type="SAM" id="MobiDB-lite"/>
    </source>
</evidence>
<dbReference type="Pfam" id="PF13637">
    <property type="entry name" value="Ank_4"/>
    <property type="match status" value="1"/>
</dbReference>
<name>A0A077ZXB3_STYLE</name>
<keyword evidence="4" id="KW-1185">Reference proteome</keyword>
<protein>
    <submittedName>
        <fullName evidence="3">Rel-associated pp40</fullName>
    </submittedName>
</protein>
<keyword evidence="1" id="KW-0040">ANK repeat</keyword>
<organism evidence="3 4">
    <name type="scientific">Stylonychia lemnae</name>
    <name type="common">Ciliate</name>
    <dbReference type="NCBI Taxonomy" id="5949"/>
    <lineage>
        <taxon>Eukaryota</taxon>
        <taxon>Sar</taxon>
        <taxon>Alveolata</taxon>
        <taxon>Ciliophora</taxon>
        <taxon>Intramacronucleata</taxon>
        <taxon>Spirotrichea</taxon>
        <taxon>Stichotrichia</taxon>
        <taxon>Sporadotrichida</taxon>
        <taxon>Oxytrichidae</taxon>
        <taxon>Stylonychinae</taxon>
        <taxon>Stylonychia</taxon>
    </lineage>
</organism>
<dbReference type="InParanoid" id="A0A077ZXB3"/>
<dbReference type="InterPro" id="IPR002110">
    <property type="entry name" value="Ankyrin_rpt"/>
</dbReference>
<dbReference type="EMBL" id="CCKQ01002086">
    <property type="protein sequence ID" value="CDW73181.1"/>
    <property type="molecule type" value="Genomic_DNA"/>
</dbReference>
<evidence type="ECO:0000256" key="1">
    <source>
        <dbReference type="PROSITE-ProRule" id="PRU00023"/>
    </source>
</evidence>
<evidence type="ECO:0000313" key="4">
    <source>
        <dbReference type="Proteomes" id="UP000039865"/>
    </source>
</evidence>
<reference evidence="3 4" key="1">
    <citation type="submission" date="2014-06" db="EMBL/GenBank/DDBJ databases">
        <authorList>
            <person name="Swart Estienne"/>
        </authorList>
    </citation>
    <scope>NUCLEOTIDE SEQUENCE [LARGE SCALE GENOMIC DNA]</scope>
    <source>
        <strain evidence="3 4">130c</strain>
    </source>
</reference>